<dbReference type="AlphaFoldDB" id="A0A7R9VAR0"/>
<reference evidence="3" key="1">
    <citation type="submission" date="2021-01" db="EMBL/GenBank/DDBJ databases">
        <authorList>
            <person name="Corre E."/>
            <person name="Pelletier E."/>
            <person name="Niang G."/>
            <person name="Scheremetjew M."/>
            <person name="Finn R."/>
            <person name="Kale V."/>
            <person name="Holt S."/>
            <person name="Cochrane G."/>
            <person name="Meng A."/>
            <person name="Brown T."/>
            <person name="Cohen L."/>
        </authorList>
    </citation>
    <scope>NUCLEOTIDE SEQUENCE</scope>
    <source>
        <strain evidence="3">CCMP219</strain>
    </source>
</reference>
<protein>
    <recommendedName>
        <fullName evidence="2">Peptidase M24 domain-containing protein</fullName>
    </recommendedName>
</protein>
<dbReference type="EMBL" id="HBEC01019215">
    <property type="protein sequence ID" value="CAD8288983.1"/>
    <property type="molecule type" value="Transcribed_RNA"/>
</dbReference>
<dbReference type="InterPro" id="IPR047113">
    <property type="entry name" value="PA2G4/ARX1"/>
</dbReference>
<name>A0A7R9VAR0_9CHLO</name>
<dbReference type="InterPro" id="IPR000994">
    <property type="entry name" value="Pept_M24"/>
</dbReference>
<feature type="domain" description="Peptidase M24" evidence="2">
    <location>
        <begin position="22"/>
        <end position="225"/>
    </location>
</feature>
<dbReference type="InterPro" id="IPR001714">
    <property type="entry name" value="Pept_M24_MAP"/>
</dbReference>
<dbReference type="Gene3D" id="3.90.230.10">
    <property type="entry name" value="Creatinase/methionine aminopeptidase superfamily"/>
    <property type="match status" value="1"/>
</dbReference>
<dbReference type="SUPFAM" id="SSF55920">
    <property type="entry name" value="Creatinase/aminopeptidase"/>
    <property type="match status" value="1"/>
</dbReference>
<dbReference type="Gene3D" id="1.10.10.10">
    <property type="entry name" value="Winged helix-like DNA-binding domain superfamily/Winged helix DNA-binding domain"/>
    <property type="match status" value="1"/>
</dbReference>
<evidence type="ECO:0000256" key="1">
    <source>
        <dbReference type="ARBA" id="ARBA00007319"/>
    </source>
</evidence>
<sequence length="380" mass="40826">MSDYGSEEEVQLDLSNSDVVTKYKAAAEIVNKAIAVVCAAAKPGAKVVDLCKAGDDTIVEECKKIFKGKQLEKGVAFPTCVSVNSVVGHFSPLADDVTELADGDVMKVDLGVHIDGFIATQAQTAVVQAADGPVTGKKADLIAATRMCFDAALRLIRPGKKVGEVAPVLAKIAEAYGCSVVEGVMCHEMKQFVIDGNKCVLNRPSPDQKVEDVEFEENEVYAIDIVLSTGEGKPKILDEKATTVYKRALDQEYNLKLKASRTVFSEINKNFPAMPFTLRALVENAKDKDVAKQMRLGLVECLNHMLLHPYPVLHEKGDQLVAQVKGTVLLMPNGSDVVTKAPAQEVAPDGKCEDADVVALLATSIKNSKKKKKKADKAAA</sequence>
<dbReference type="InterPro" id="IPR036388">
    <property type="entry name" value="WH-like_DNA-bd_sf"/>
</dbReference>
<comment type="similarity">
    <text evidence="1">Belongs to the peptidase M24 family.</text>
</comment>
<gene>
    <name evidence="3" type="ORF">CEUR00632_LOCUS9022</name>
</gene>
<dbReference type="CDD" id="cd01089">
    <property type="entry name" value="PA2G4-like"/>
    <property type="match status" value="1"/>
</dbReference>
<dbReference type="NCBIfam" id="TIGR00495">
    <property type="entry name" value="crvDNA_42K"/>
    <property type="match status" value="1"/>
</dbReference>
<evidence type="ECO:0000313" key="3">
    <source>
        <dbReference type="EMBL" id="CAD8288983.1"/>
    </source>
</evidence>
<accession>A0A7R9VAR0</accession>
<dbReference type="PANTHER" id="PTHR10804:SF11">
    <property type="entry name" value="PROLIFERATION-ASSOCIATED PROTEIN 2G4"/>
    <property type="match status" value="1"/>
</dbReference>
<dbReference type="InterPro" id="IPR004545">
    <property type="entry name" value="PA2G4"/>
</dbReference>
<dbReference type="FunFam" id="1.10.10.10:FF:000029">
    <property type="entry name" value="Proliferation-associated 2G4, a"/>
    <property type="match status" value="1"/>
</dbReference>
<dbReference type="SUPFAM" id="SSF46785">
    <property type="entry name" value="Winged helix' DNA-binding domain"/>
    <property type="match status" value="1"/>
</dbReference>
<proteinExistence type="inferred from homology"/>
<dbReference type="PRINTS" id="PR00599">
    <property type="entry name" value="MAPEPTIDASE"/>
</dbReference>
<dbReference type="PANTHER" id="PTHR10804">
    <property type="entry name" value="PROTEASE FAMILY M24 METHIONYL AMINOPEPTIDASE, AMINOPEPTIDASE P"/>
    <property type="match status" value="1"/>
</dbReference>
<dbReference type="InterPro" id="IPR036390">
    <property type="entry name" value="WH_DNA-bd_sf"/>
</dbReference>
<evidence type="ECO:0000259" key="2">
    <source>
        <dbReference type="Pfam" id="PF00557"/>
    </source>
</evidence>
<dbReference type="Pfam" id="PF00557">
    <property type="entry name" value="Peptidase_M24"/>
    <property type="match status" value="1"/>
</dbReference>
<organism evidence="3">
    <name type="scientific">Chlamydomonas euryale</name>
    <dbReference type="NCBI Taxonomy" id="1486919"/>
    <lineage>
        <taxon>Eukaryota</taxon>
        <taxon>Viridiplantae</taxon>
        <taxon>Chlorophyta</taxon>
        <taxon>core chlorophytes</taxon>
        <taxon>Chlorophyceae</taxon>
        <taxon>CS clade</taxon>
        <taxon>Chlamydomonadales</taxon>
        <taxon>Chlamydomonadaceae</taxon>
        <taxon>Chlamydomonas</taxon>
    </lineage>
</organism>
<dbReference type="InterPro" id="IPR036005">
    <property type="entry name" value="Creatinase/aminopeptidase-like"/>
</dbReference>